<accession>A0ABQ5KEL5</accession>
<keyword evidence="2" id="KW-1185">Reference proteome</keyword>
<protein>
    <submittedName>
        <fullName evidence="1">Uncharacterized protein</fullName>
    </submittedName>
</protein>
<evidence type="ECO:0000313" key="2">
    <source>
        <dbReference type="Proteomes" id="UP001057375"/>
    </source>
</evidence>
<reference evidence="1" key="1">
    <citation type="submission" date="2022-03" db="EMBL/GenBank/DDBJ databases">
        <title>Draft genome sequence of Aduncisulcus paluster, a free-living microaerophilic Fornicata.</title>
        <authorList>
            <person name="Yuyama I."/>
            <person name="Kume K."/>
            <person name="Tamura T."/>
            <person name="Inagaki Y."/>
            <person name="Hashimoto T."/>
        </authorList>
    </citation>
    <scope>NUCLEOTIDE SEQUENCE</scope>
    <source>
        <strain evidence="1">NY0171</strain>
    </source>
</reference>
<feature type="non-terminal residue" evidence="1">
    <location>
        <position position="1"/>
    </location>
</feature>
<proteinExistence type="predicted"/>
<evidence type="ECO:0000313" key="1">
    <source>
        <dbReference type="EMBL" id="GKT30990.1"/>
    </source>
</evidence>
<gene>
    <name evidence="1" type="ORF">ADUPG1_005715</name>
</gene>
<organism evidence="1 2">
    <name type="scientific">Aduncisulcus paluster</name>
    <dbReference type="NCBI Taxonomy" id="2918883"/>
    <lineage>
        <taxon>Eukaryota</taxon>
        <taxon>Metamonada</taxon>
        <taxon>Carpediemonas-like organisms</taxon>
        <taxon>Aduncisulcus</taxon>
    </lineage>
</organism>
<comment type="caution">
    <text evidence="1">The sequence shown here is derived from an EMBL/GenBank/DDBJ whole genome shotgun (WGS) entry which is preliminary data.</text>
</comment>
<name>A0ABQ5KEL5_9EUKA</name>
<dbReference type="Proteomes" id="UP001057375">
    <property type="component" value="Unassembled WGS sequence"/>
</dbReference>
<sequence length="84" mass="9232">AFVLGPQYPFKGDRMVLCCVTTDNKNGVRVFNIAPVVGHRTAPERLCQSRNCCAVSDTCLVSKMHQAEAAHTLMDDCTLLVIHL</sequence>
<dbReference type="EMBL" id="BQXS01009240">
    <property type="protein sequence ID" value="GKT30990.1"/>
    <property type="molecule type" value="Genomic_DNA"/>
</dbReference>